<feature type="coiled-coil region" evidence="1">
    <location>
        <begin position="53"/>
        <end position="210"/>
    </location>
</feature>
<reference evidence="3" key="1">
    <citation type="submission" date="2023-06" db="EMBL/GenBank/DDBJ databases">
        <title>Genome-scale phylogeny and comparative genomics of the fungal order Sordariales.</title>
        <authorList>
            <consortium name="Lawrence Berkeley National Laboratory"/>
            <person name="Hensen N."/>
            <person name="Bonometti L."/>
            <person name="Westerberg I."/>
            <person name="Brannstrom I.O."/>
            <person name="Guillou S."/>
            <person name="Cros-Aarteil S."/>
            <person name="Calhoun S."/>
            <person name="Haridas S."/>
            <person name="Kuo A."/>
            <person name="Mondo S."/>
            <person name="Pangilinan J."/>
            <person name="Riley R."/>
            <person name="Labutti K."/>
            <person name="Andreopoulos B."/>
            <person name="Lipzen A."/>
            <person name="Chen C."/>
            <person name="Yanf M."/>
            <person name="Daum C."/>
            <person name="Ng V."/>
            <person name="Clum A."/>
            <person name="Steindorff A."/>
            <person name="Ohm R."/>
            <person name="Martin F."/>
            <person name="Silar P."/>
            <person name="Natvig D."/>
            <person name="Lalanne C."/>
            <person name="Gautier V."/>
            <person name="Ament-Velasquez S.L."/>
            <person name="Kruys A."/>
            <person name="Hutchinson M.I."/>
            <person name="Powell A.J."/>
            <person name="Barry K."/>
            <person name="Miller A.N."/>
            <person name="Grigoriev I.V."/>
            <person name="Debuchy R."/>
            <person name="Gladieux P."/>
            <person name="Thoren M.H."/>
            <person name="Johannesson H."/>
        </authorList>
    </citation>
    <scope>NUCLEOTIDE SEQUENCE</scope>
    <source>
        <strain evidence="3">SMH2532-1</strain>
    </source>
</reference>
<dbReference type="AlphaFoldDB" id="A0AA40CUK6"/>
<organism evidence="3 4">
    <name type="scientific">Cercophora newfieldiana</name>
    <dbReference type="NCBI Taxonomy" id="92897"/>
    <lineage>
        <taxon>Eukaryota</taxon>
        <taxon>Fungi</taxon>
        <taxon>Dikarya</taxon>
        <taxon>Ascomycota</taxon>
        <taxon>Pezizomycotina</taxon>
        <taxon>Sordariomycetes</taxon>
        <taxon>Sordariomycetidae</taxon>
        <taxon>Sordariales</taxon>
        <taxon>Lasiosphaeriaceae</taxon>
        <taxon>Cercophora</taxon>
    </lineage>
</organism>
<protein>
    <submittedName>
        <fullName evidence="3">Uncharacterized protein</fullName>
    </submittedName>
</protein>
<proteinExistence type="predicted"/>
<gene>
    <name evidence="3" type="ORF">B0T16DRAFT_454502</name>
</gene>
<comment type="caution">
    <text evidence="3">The sequence shown here is derived from an EMBL/GenBank/DDBJ whole genome shotgun (WGS) entry which is preliminary data.</text>
</comment>
<name>A0AA40CUK6_9PEZI</name>
<dbReference type="Proteomes" id="UP001174936">
    <property type="component" value="Unassembled WGS sequence"/>
</dbReference>
<dbReference type="EMBL" id="JAULSV010000002">
    <property type="protein sequence ID" value="KAK0652101.1"/>
    <property type="molecule type" value="Genomic_DNA"/>
</dbReference>
<evidence type="ECO:0000313" key="4">
    <source>
        <dbReference type="Proteomes" id="UP001174936"/>
    </source>
</evidence>
<keyword evidence="1" id="KW-0175">Coiled coil</keyword>
<evidence type="ECO:0000256" key="1">
    <source>
        <dbReference type="SAM" id="Coils"/>
    </source>
</evidence>
<evidence type="ECO:0000256" key="2">
    <source>
        <dbReference type="SAM" id="MobiDB-lite"/>
    </source>
</evidence>
<feature type="region of interest" description="Disordered" evidence="2">
    <location>
        <begin position="1"/>
        <end position="24"/>
    </location>
</feature>
<keyword evidence="4" id="KW-1185">Reference proteome</keyword>
<evidence type="ECO:0000313" key="3">
    <source>
        <dbReference type="EMBL" id="KAK0652101.1"/>
    </source>
</evidence>
<sequence length="217" mass="26159">MPNHGHRVVFDVPSPPRSPRRAHYRRHSLTLDERPAFIYQDDLDMMQDRESGLRAANDTLQRHNSNLRTHLEDKKKTIRDQQAIINQLEMENHELRRSLESNSDDSRRDNKIRDLRRKNTKLEAENDGLKARVREVLRLAKEATDDRVLQLKSEVLSLNKQIGEWRRRYEDIDRRLKRLRENMDDHIEENQRLTTENELLRRNLEIEERVRRRSGGY</sequence>
<accession>A0AA40CUK6</accession>